<protein>
    <recommendedName>
        <fullName evidence="8">TonB-dependent transporter Oar-like beta-barrel domain-containing protein</fullName>
    </recommendedName>
</protein>
<keyword evidence="7" id="KW-0732">Signal</keyword>
<evidence type="ECO:0000256" key="5">
    <source>
        <dbReference type="ARBA" id="ARBA00023136"/>
    </source>
</evidence>
<dbReference type="SUPFAM" id="SSF56935">
    <property type="entry name" value="Porins"/>
    <property type="match status" value="1"/>
</dbReference>
<comment type="subcellular location">
    <subcellularLocation>
        <location evidence="1">Cell outer membrane</location>
        <topology evidence="1">Multi-pass membrane protein</topology>
    </subcellularLocation>
</comment>
<keyword evidence="6" id="KW-0998">Cell outer membrane</keyword>
<proteinExistence type="predicted"/>
<dbReference type="RefSeq" id="WP_156186017.1">
    <property type="nucleotide sequence ID" value="NZ_JACHEK010000010.1"/>
</dbReference>
<evidence type="ECO:0000256" key="1">
    <source>
        <dbReference type="ARBA" id="ARBA00004571"/>
    </source>
</evidence>
<dbReference type="PANTHER" id="PTHR30069:SF46">
    <property type="entry name" value="OAR PROTEIN"/>
    <property type="match status" value="1"/>
</dbReference>
<dbReference type="PANTHER" id="PTHR30069">
    <property type="entry name" value="TONB-DEPENDENT OUTER MEMBRANE RECEPTOR"/>
    <property type="match status" value="1"/>
</dbReference>
<dbReference type="AlphaFoldDB" id="A0A841K0V6"/>
<keyword evidence="5" id="KW-0472">Membrane</keyword>
<gene>
    <name evidence="9" type="ORF">HNQ77_004594</name>
</gene>
<feature type="chain" id="PRO_5032836451" description="TonB-dependent transporter Oar-like beta-barrel domain-containing protein" evidence="7">
    <location>
        <begin position="29"/>
        <end position="1122"/>
    </location>
</feature>
<dbReference type="InterPro" id="IPR039426">
    <property type="entry name" value="TonB-dep_rcpt-like"/>
</dbReference>
<comment type="caution">
    <text evidence="9">The sequence shown here is derived from an EMBL/GenBank/DDBJ whole genome shotgun (WGS) entry which is preliminary data.</text>
</comment>
<dbReference type="Proteomes" id="UP000538666">
    <property type="component" value="Unassembled WGS sequence"/>
</dbReference>
<dbReference type="GO" id="GO:0009279">
    <property type="term" value="C:cell outer membrane"/>
    <property type="evidence" value="ECO:0007669"/>
    <property type="project" value="UniProtKB-SubCell"/>
</dbReference>
<dbReference type="InterPro" id="IPR008969">
    <property type="entry name" value="CarboxyPept-like_regulatory"/>
</dbReference>
<evidence type="ECO:0000313" key="10">
    <source>
        <dbReference type="Proteomes" id="UP000538666"/>
    </source>
</evidence>
<dbReference type="EMBL" id="JACHEK010000010">
    <property type="protein sequence ID" value="MBB6146615.1"/>
    <property type="molecule type" value="Genomic_DNA"/>
</dbReference>
<feature type="signal peptide" evidence="7">
    <location>
        <begin position="1"/>
        <end position="28"/>
    </location>
</feature>
<keyword evidence="4" id="KW-0812">Transmembrane</keyword>
<organism evidence="9 10">
    <name type="scientific">Silvibacterium bohemicum</name>
    <dbReference type="NCBI Taxonomy" id="1577686"/>
    <lineage>
        <taxon>Bacteria</taxon>
        <taxon>Pseudomonadati</taxon>
        <taxon>Acidobacteriota</taxon>
        <taxon>Terriglobia</taxon>
        <taxon>Terriglobales</taxon>
        <taxon>Acidobacteriaceae</taxon>
        <taxon>Silvibacterium</taxon>
    </lineage>
</organism>
<evidence type="ECO:0000256" key="2">
    <source>
        <dbReference type="ARBA" id="ARBA00022448"/>
    </source>
</evidence>
<evidence type="ECO:0000256" key="4">
    <source>
        <dbReference type="ARBA" id="ARBA00022692"/>
    </source>
</evidence>
<dbReference type="GO" id="GO:0015344">
    <property type="term" value="F:siderophore uptake transmembrane transporter activity"/>
    <property type="evidence" value="ECO:0007669"/>
    <property type="project" value="TreeGrafter"/>
</dbReference>
<dbReference type="Pfam" id="PF13620">
    <property type="entry name" value="CarboxypepD_reg"/>
    <property type="match status" value="1"/>
</dbReference>
<dbReference type="InterPro" id="IPR036942">
    <property type="entry name" value="Beta-barrel_TonB_sf"/>
</dbReference>
<dbReference type="OrthoDB" id="97893at2"/>
<dbReference type="GO" id="GO:0044718">
    <property type="term" value="P:siderophore transmembrane transport"/>
    <property type="evidence" value="ECO:0007669"/>
    <property type="project" value="TreeGrafter"/>
</dbReference>
<name>A0A841K0V6_9BACT</name>
<accession>A0A841K0V6</accession>
<evidence type="ECO:0000313" key="9">
    <source>
        <dbReference type="EMBL" id="MBB6146615.1"/>
    </source>
</evidence>
<keyword evidence="2" id="KW-0813">Transport</keyword>
<feature type="domain" description="TonB-dependent transporter Oar-like beta-barrel" evidence="8">
    <location>
        <begin position="251"/>
        <end position="1115"/>
    </location>
</feature>
<dbReference type="InterPro" id="IPR057601">
    <property type="entry name" value="Oar-like_b-barrel"/>
</dbReference>
<keyword evidence="10" id="KW-1185">Reference proteome</keyword>
<evidence type="ECO:0000259" key="8">
    <source>
        <dbReference type="Pfam" id="PF25183"/>
    </source>
</evidence>
<dbReference type="Gene3D" id="2.60.40.1120">
    <property type="entry name" value="Carboxypeptidase-like, regulatory domain"/>
    <property type="match status" value="1"/>
</dbReference>
<evidence type="ECO:0000256" key="3">
    <source>
        <dbReference type="ARBA" id="ARBA00022452"/>
    </source>
</evidence>
<sequence>MSKLKFFKAVGVSALLCTAMCFTGTAHAQSTNSGDIRGTVTDSSGALIPGVKVTVLNVDTGVAKDYVTDNDGLFDTSSIVAGNYKLTYTKEGFGQIVRGPLTLQVGTTTVNAQLSVGSTTQQVVVNTNDIPLLNTETSEQSTTLDSKSMSQLPNVGTDWETFSILLPGAQGNTQGTSLANGWQGSNDPQQFISANGNLPYSAILADGAVTTLPSSGNADVSIFETVSELQVITSGFSAQYGIGGIIFNQISKGGTNQFHGAAYEYFQNDALNAANYGFGTAVPVTPIRYNNFGGSIGGPILKKKMFFYFNFDKTNNNTAYSGFLTVPTQAMRNGDFTGLPTIYDPTSQVVTQTPNGPVVTRQSFEQEGYGNKIPANLLDPVAKALNAYFPLPNATPSSFTQGVPNSNFYYFAPVTLPYTKYFGRLDYDVTPNNRLTITDTQRDNPTTNDGIGLAYCPMDCVKGDVDSNAAQISDVWNINPTTINEARMGFTSELNYYIPESLNQNIPQQIGWQFAKANIFPNLNYSGSCCFGLNSGFQVFQKEFVYDPSDVVTMIRGKHILHFGGEFMMWQANQVNGSEFNGGTFTFSGGYTQSTVGDSTTGLAYADYLLGQVNSWNASVQPEYGARLKTPQLFVQDDIKLRPNLTVNLGLRYEIQRGWNEVKNNIAAFDPEVPNAATGTDGAIWYAATGAHGRKALQADVYTTVMPRVGFNYSPDPMTTIRGGFGIFSYNWSTNTYGAGLGNSFITQGNATDQTNGISPVVILSSKGTNLPYIGPTTDPTALNGQGVTYNQFHTPVPKIYQWNFAIQHTVGTNMVVEMAYVASHGFNLSFPVDINQVPQNLLGPNDSPNSRPYPIYQSISGSTNNAISNYNSLQTSITKRLTSGLSFNFNYVWSHFLDDQDSSSEGGIAGTQIYQNSFNPSANYGSSNFDSRNALKGNIVYQLPVGKGKMFLNNNRLLDEAVGGWQLSSTMIFSSGNPFTPYIGSSNNSFSQAGNWYPNVIGNPTPAHRTIQNWYDPSAFALPANGTFGDMKRNSLIGPALKVVNLSLGKTFTVREGIQLQIRADSTNAFNHPSFGPPNQALIPDSAPNGQGVTTFSGTGTSISQVTVGGRTMQLNAHLSF</sequence>
<dbReference type="SUPFAM" id="SSF49464">
    <property type="entry name" value="Carboxypeptidase regulatory domain-like"/>
    <property type="match status" value="1"/>
</dbReference>
<keyword evidence="3" id="KW-1134">Transmembrane beta strand</keyword>
<evidence type="ECO:0000256" key="7">
    <source>
        <dbReference type="SAM" id="SignalP"/>
    </source>
</evidence>
<evidence type="ECO:0000256" key="6">
    <source>
        <dbReference type="ARBA" id="ARBA00023237"/>
    </source>
</evidence>
<reference evidence="9 10" key="1">
    <citation type="submission" date="2020-08" db="EMBL/GenBank/DDBJ databases">
        <title>Genomic Encyclopedia of Type Strains, Phase IV (KMG-IV): sequencing the most valuable type-strain genomes for metagenomic binning, comparative biology and taxonomic classification.</title>
        <authorList>
            <person name="Goeker M."/>
        </authorList>
    </citation>
    <scope>NUCLEOTIDE SEQUENCE [LARGE SCALE GENOMIC DNA]</scope>
    <source>
        <strain evidence="9 10">DSM 103733</strain>
    </source>
</reference>
<dbReference type="Gene3D" id="2.40.170.20">
    <property type="entry name" value="TonB-dependent receptor, beta-barrel domain"/>
    <property type="match status" value="1"/>
</dbReference>
<dbReference type="Pfam" id="PF25183">
    <property type="entry name" value="OMP_b-brl_4"/>
    <property type="match status" value="1"/>
</dbReference>